<keyword evidence="2" id="KW-1185">Reference proteome</keyword>
<evidence type="ECO:0000313" key="1">
    <source>
        <dbReference type="EMBL" id="KAF2815345.1"/>
    </source>
</evidence>
<dbReference type="AlphaFoldDB" id="A0A6A6Z587"/>
<reference evidence="1 3" key="1">
    <citation type="journal article" date="2020" name="Stud. Mycol.">
        <title>101 Dothideomycetes genomes: a test case for predicting lifestyles and emergence of pathogens.</title>
        <authorList>
            <person name="Haridas S."/>
            <person name="Albert R."/>
            <person name="Binder M."/>
            <person name="Bloem J."/>
            <person name="Labutti K."/>
            <person name="Salamov A."/>
            <person name="Andreopoulos B."/>
            <person name="Baker S."/>
            <person name="Barry K."/>
            <person name="Bills G."/>
            <person name="Bluhm B."/>
            <person name="Cannon C."/>
            <person name="Castanera R."/>
            <person name="Culley D."/>
            <person name="Daum C."/>
            <person name="Ezra D."/>
            <person name="Gonzalez J."/>
            <person name="Henrissat B."/>
            <person name="Kuo A."/>
            <person name="Liang C."/>
            <person name="Lipzen A."/>
            <person name="Lutzoni F."/>
            <person name="Magnuson J."/>
            <person name="Mondo S."/>
            <person name="Nolan M."/>
            <person name="Ohm R."/>
            <person name="Pangilinan J."/>
            <person name="Park H.-J."/>
            <person name="Ramirez L."/>
            <person name="Alfaro M."/>
            <person name="Sun H."/>
            <person name="Tritt A."/>
            <person name="Yoshinaga Y."/>
            <person name="Zwiers L.-H."/>
            <person name="Turgeon B."/>
            <person name="Goodwin S."/>
            <person name="Spatafora J."/>
            <person name="Crous P."/>
            <person name="Grigoriev I."/>
        </authorList>
    </citation>
    <scope>NUCLEOTIDE SEQUENCE</scope>
    <source>
        <strain evidence="1 3">CBS 304.34</strain>
    </source>
</reference>
<organism evidence="1">
    <name type="scientific">Mytilinidion resinicola</name>
    <dbReference type="NCBI Taxonomy" id="574789"/>
    <lineage>
        <taxon>Eukaryota</taxon>
        <taxon>Fungi</taxon>
        <taxon>Dikarya</taxon>
        <taxon>Ascomycota</taxon>
        <taxon>Pezizomycotina</taxon>
        <taxon>Dothideomycetes</taxon>
        <taxon>Pleosporomycetidae</taxon>
        <taxon>Mytilinidiales</taxon>
        <taxon>Mytilinidiaceae</taxon>
        <taxon>Mytilinidion</taxon>
    </lineage>
</organism>
<dbReference type="GeneID" id="54465927"/>
<dbReference type="RefSeq" id="XP_033582309.1">
    <property type="nucleotide sequence ID" value="XM_033725034.1"/>
</dbReference>
<name>A0A6A6Z587_9PEZI</name>
<reference evidence="3" key="3">
    <citation type="submission" date="2025-04" db="UniProtKB">
        <authorList>
            <consortium name="RefSeq"/>
        </authorList>
    </citation>
    <scope>IDENTIFICATION</scope>
    <source>
        <strain evidence="3">CBS 304.34</strain>
    </source>
</reference>
<evidence type="ECO:0000313" key="3">
    <source>
        <dbReference type="RefSeq" id="XP_033582309.1"/>
    </source>
</evidence>
<protein>
    <submittedName>
        <fullName evidence="1 3">Uncharacterized protein</fullName>
    </submittedName>
</protein>
<dbReference type="Proteomes" id="UP000504636">
    <property type="component" value="Unplaced"/>
</dbReference>
<gene>
    <name evidence="1 3" type="ORF">BDZ99DRAFT_516078</name>
</gene>
<sequence length="186" mass="21296">MNRRTDYDAANLRNMMVDPMKLHLHGCRIDEVIKVIPLESLIRNITDEAWRRENNCMTPIKHIARLTPFISPQNWPTGEPVEPAVMRTLCADQFPVSEFLVEDERMTCFPSHNQRNLESACFSGRPNADVGPQTEGLPDLEPYNGKESIAEDEDVKSLYTILFRLEVGEVAIDPYTSRILPFHGNR</sequence>
<reference evidence="3" key="2">
    <citation type="submission" date="2020-04" db="EMBL/GenBank/DDBJ databases">
        <authorList>
            <consortium name="NCBI Genome Project"/>
        </authorList>
    </citation>
    <scope>NUCLEOTIDE SEQUENCE</scope>
    <source>
        <strain evidence="3">CBS 304.34</strain>
    </source>
</reference>
<evidence type="ECO:0000313" key="2">
    <source>
        <dbReference type="Proteomes" id="UP000504636"/>
    </source>
</evidence>
<accession>A0A6A6Z587</accession>
<proteinExistence type="predicted"/>
<dbReference type="EMBL" id="MU003694">
    <property type="protein sequence ID" value="KAF2815345.1"/>
    <property type="molecule type" value="Genomic_DNA"/>
</dbReference>